<evidence type="ECO:0000256" key="2">
    <source>
        <dbReference type="ARBA" id="ARBA00006348"/>
    </source>
</evidence>
<dbReference type="GO" id="GO:0030141">
    <property type="term" value="C:secretory granule"/>
    <property type="evidence" value="ECO:0007669"/>
    <property type="project" value="InterPro"/>
</dbReference>
<evidence type="ECO:0000313" key="13">
    <source>
        <dbReference type="Proteomes" id="UP000663860"/>
    </source>
</evidence>
<comment type="similarity">
    <text evidence="2">Belongs to the 7B2 family.</text>
</comment>
<dbReference type="GO" id="GO:0030234">
    <property type="term" value="F:enzyme regulator activity"/>
    <property type="evidence" value="ECO:0007669"/>
    <property type="project" value="TreeGrafter"/>
</dbReference>
<evidence type="ECO:0000313" key="11">
    <source>
        <dbReference type="EMBL" id="CAF0927515.1"/>
    </source>
</evidence>
<dbReference type="GO" id="GO:0005576">
    <property type="term" value="C:extracellular region"/>
    <property type="evidence" value="ECO:0007669"/>
    <property type="project" value="UniProtKB-SubCell"/>
</dbReference>
<dbReference type="GO" id="GO:0046883">
    <property type="term" value="P:regulation of hormone secretion"/>
    <property type="evidence" value="ECO:0007669"/>
    <property type="project" value="TreeGrafter"/>
</dbReference>
<comment type="subcellular location">
    <subcellularLocation>
        <location evidence="1">Secreted</location>
    </subcellularLocation>
</comment>
<dbReference type="Proteomes" id="UP000663868">
    <property type="component" value="Unassembled WGS sequence"/>
</dbReference>
<dbReference type="PANTHER" id="PTHR12738">
    <property type="entry name" value="NEUROENDOCRINE PROTEIN 7B2"/>
    <property type="match status" value="1"/>
</dbReference>
<evidence type="ECO:0000256" key="3">
    <source>
        <dbReference type="ARBA" id="ARBA00019589"/>
    </source>
</evidence>
<evidence type="ECO:0000256" key="8">
    <source>
        <dbReference type="ARBA" id="ARBA00023186"/>
    </source>
</evidence>
<keyword evidence="7" id="KW-1015">Disulfide bond</keyword>
<dbReference type="PANTHER" id="PTHR12738:SF0">
    <property type="entry name" value="NEUROENDOCRINE PROTEIN 7B2"/>
    <property type="match status" value="1"/>
</dbReference>
<feature type="region of interest" description="Disordered" evidence="9">
    <location>
        <begin position="75"/>
        <end position="100"/>
    </location>
</feature>
<dbReference type="EMBL" id="CAJNOE010000110">
    <property type="protein sequence ID" value="CAF0927515.1"/>
    <property type="molecule type" value="Genomic_DNA"/>
</dbReference>
<name>A0A814BCF1_9BILA</name>
<evidence type="ECO:0000313" key="12">
    <source>
        <dbReference type="EMBL" id="CAF3641747.1"/>
    </source>
</evidence>
<keyword evidence="4" id="KW-0813">Transport</keyword>
<sequence length="217" mass="24606">MWYGVSTFTTTVIILIISKSIQGTDWNDYGEASSNVNTAFDDDSDQYLSALTRDQEQEIHSPFITGYKYVSGGAGEGRQHLSPSGQIPNHPEVKTDEELPSYCNPPNPCPLGFEADDCDASPMTKFNGEYSRLYQTEQDCQCDNDHDECFLNRIIYDVPLNGASKDVLKRARRVRRNLNLKQKNENATKPHYSRPPYHKGQTLRFHVAKKSPVYMTS</sequence>
<dbReference type="InterPro" id="IPR007945">
    <property type="entry name" value="Secretogranin_V"/>
</dbReference>
<evidence type="ECO:0000256" key="6">
    <source>
        <dbReference type="ARBA" id="ARBA00022729"/>
    </source>
</evidence>
<evidence type="ECO:0000256" key="5">
    <source>
        <dbReference type="ARBA" id="ARBA00022525"/>
    </source>
</evidence>
<gene>
    <name evidence="11" type="ORF">IZO911_LOCUS13677</name>
    <name evidence="12" type="ORF">KXQ929_LOCUS7238</name>
</gene>
<evidence type="ECO:0000256" key="10">
    <source>
        <dbReference type="SAM" id="SignalP"/>
    </source>
</evidence>
<dbReference type="Proteomes" id="UP000663860">
    <property type="component" value="Unassembled WGS sequence"/>
</dbReference>
<protein>
    <recommendedName>
        <fullName evidence="3">Neuroendocrine protein 7B2</fullName>
    </recommendedName>
</protein>
<feature type="signal peptide" evidence="10">
    <location>
        <begin position="1"/>
        <end position="23"/>
    </location>
</feature>
<keyword evidence="6 10" id="KW-0732">Signal</keyword>
<dbReference type="AlphaFoldDB" id="A0A814BCF1"/>
<comment type="caution">
    <text evidence="11">The sequence shown here is derived from an EMBL/GenBank/DDBJ whole genome shotgun (WGS) entry which is preliminary data.</text>
</comment>
<reference evidence="11" key="1">
    <citation type="submission" date="2021-02" db="EMBL/GenBank/DDBJ databases">
        <authorList>
            <person name="Nowell W R."/>
        </authorList>
    </citation>
    <scope>NUCLEOTIDE SEQUENCE</scope>
</reference>
<keyword evidence="8" id="KW-0143">Chaperone</keyword>
<dbReference type="GO" id="GO:0007218">
    <property type="term" value="P:neuropeptide signaling pathway"/>
    <property type="evidence" value="ECO:0007669"/>
    <property type="project" value="InterPro"/>
</dbReference>
<feature type="chain" id="PRO_5035599390" description="Neuroendocrine protein 7B2" evidence="10">
    <location>
        <begin position="24"/>
        <end position="217"/>
    </location>
</feature>
<evidence type="ECO:0000256" key="9">
    <source>
        <dbReference type="SAM" id="MobiDB-lite"/>
    </source>
</evidence>
<evidence type="ECO:0000256" key="4">
    <source>
        <dbReference type="ARBA" id="ARBA00022448"/>
    </source>
</evidence>
<dbReference type="Pfam" id="PF05281">
    <property type="entry name" value="Secretogranin_V"/>
    <property type="match status" value="1"/>
</dbReference>
<evidence type="ECO:0000256" key="7">
    <source>
        <dbReference type="ARBA" id="ARBA00023157"/>
    </source>
</evidence>
<dbReference type="EMBL" id="CAJOBB010000292">
    <property type="protein sequence ID" value="CAF3641747.1"/>
    <property type="molecule type" value="Genomic_DNA"/>
</dbReference>
<evidence type="ECO:0000256" key="1">
    <source>
        <dbReference type="ARBA" id="ARBA00004613"/>
    </source>
</evidence>
<organism evidence="11 13">
    <name type="scientific">Adineta steineri</name>
    <dbReference type="NCBI Taxonomy" id="433720"/>
    <lineage>
        <taxon>Eukaryota</taxon>
        <taxon>Metazoa</taxon>
        <taxon>Spiralia</taxon>
        <taxon>Gnathifera</taxon>
        <taxon>Rotifera</taxon>
        <taxon>Eurotatoria</taxon>
        <taxon>Bdelloidea</taxon>
        <taxon>Adinetida</taxon>
        <taxon>Adinetidae</taxon>
        <taxon>Adineta</taxon>
    </lineage>
</organism>
<accession>A0A814BCF1</accession>
<proteinExistence type="inferred from homology"/>
<keyword evidence="5" id="KW-0964">Secreted</keyword>